<evidence type="ECO:0000313" key="10">
    <source>
        <dbReference type="EMBL" id="VVM99796.1"/>
    </source>
</evidence>
<feature type="domain" description="Alkaline proteinase inhibitor/ Outer membrane lipoprotein Omp19" evidence="8">
    <location>
        <begin position="29"/>
        <end position="120"/>
    </location>
</feature>
<evidence type="ECO:0000256" key="7">
    <source>
        <dbReference type="ARBA" id="ARBA00023215"/>
    </source>
</evidence>
<evidence type="ECO:0000256" key="1">
    <source>
        <dbReference type="ARBA" id="ARBA00004418"/>
    </source>
</evidence>
<dbReference type="GO" id="GO:0008191">
    <property type="term" value="F:metalloendopeptidase inhibitor activity"/>
    <property type="evidence" value="ECO:0007669"/>
    <property type="project" value="InterPro"/>
</dbReference>
<keyword evidence="7" id="KW-0481">Metalloenzyme inhibitor</keyword>
<evidence type="ECO:0000256" key="3">
    <source>
        <dbReference type="ARBA" id="ARBA00022608"/>
    </source>
</evidence>
<dbReference type="InterPro" id="IPR022815">
    <property type="entry name" value="Inh"/>
</dbReference>
<evidence type="ECO:0000259" key="8">
    <source>
        <dbReference type="Pfam" id="PF02974"/>
    </source>
</evidence>
<evidence type="ECO:0000313" key="11">
    <source>
        <dbReference type="Proteomes" id="UP000326595"/>
    </source>
</evidence>
<comment type="subcellular location">
    <subcellularLocation>
        <location evidence="1">Periplasm</location>
    </subcellularLocation>
</comment>
<dbReference type="Gene3D" id="2.40.128.10">
    <property type="match status" value="1"/>
</dbReference>
<sequence length="124" mass="13533">MALKRMIALGAIPLMLMTEVGMASSLVLPTPAQLAGDWTLYPEGNWAAGCELQLDVAQTLRGDLECVEGLTGRRPNGWLPTPDTIALLDGSDRPPVHFGRYKPGIYKWTSASGKILLLERKNKE</sequence>
<dbReference type="InterPro" id="IPR016085">
    <property type="entry name" value="Protease_inh_B-barrel_dom"/>
</dbReference>
<keyword evidence="3" id="KW-0483">Metalloprotease inhibitor</keyword>
<dbReference type="EMBL" id="CABVHG010000018">
    <property type="protein sequence ID" value="VVM99796.1"/>
    <property type="molecule type" value="Genomic_DNA"/>
</dbReference>
<reference evidence="10" key="1">
    <citation type="submission" date="2019-09" db="EMBL/GenBank/DDBJ databases">
        <authorList>
            <person name="Chandra G."/>
            <person name="Truman W A."/>
        </authorList>
    </citation>
    <scope>NUCLEOTIDE SEQUENCE [LARGE SCALE GENOMIC DNA]</scope>
    <source>
        <strain evidence="10">PS652</strain>
    </source>
</reference>
<dbReference type="Proteomes" id="UP000326595">
    <property type="component" value="Chromosome"/>
</dbReference>
<dbReference type="EMBL" id="OZ024668">
    <property type="protein sequence ID" value="CAK9888165.1"/>
    <property type="molecule type" value="Genomic_DNA"/>
</dbReference>
<evidence type="ECO:0000256" key="5">
    <source>
        <dbReference type="ARBA" id="ARBA00022729"/>
    </source>
</evidence>
<dbReference type="Pfam" id="PF02974">
    <property type="entry name" value="Inh"/>
    <property type="match status" value="1"/>
</dbReference>
<organism evidence="10">
    <name type="scientific">Pseudomonas fluorescens</name>
    <dbReference type="NCBI Taxonomy" id="294"/>
    <lineage>
        <taxon>Bacteria</taxon>
        <taxon>Pseudomonadati</taxon>
        <taxon>Pseudomonadota</taxon>
        <taxon>Gammaproteobacteria</taxon>
        <taxon>Pseudomonadales</taxon>
        <taxon>Pseudomonadaceae</taxon>
        <taxon>Pseudomonas</taxon>
    </lineage>
</organism>
<evidence type="ECO:0000313" key="9">
    <source>
        <dbReference type="EMBL" id="CAK9888165.1"/>
    </source>
</evidence>
<protein>
    <submittedName>
        <fullName evidence="10">Alkaline proteinase inhibitor</fullName>
    </submittedName>
</protein>
<dbReference type="SUPFAM" id="SSF50882">
    <property type="entry name" value="beta-Barrel protease inhibitors"/>
    <property type="match status" value="1"/>
</dbReference>
<gene>
    <name evidence="10" type="primary">inh</name>
    <name evidence="9" type="ORF">PS652_00975</name>
    <name evidence="10" type="ORF">PS652_03234</name>
</gene>
<accession>A0A5E6U328</accession>
<dbReference type="InterPro" id="IPR021140">
    <property type="entry name" value="Inh/Omp19"/>
</dbReference>
<dbReference type="PRINTS" id="PR01274">
    <property type="entry name" value="MPTASEINHBTR"/>
</dbReference>
<proteinExistence type="inferred from homology"/>
<keyword evidence="5" id="KW-0732">Signal</keyword>
<keyword evidence="6" id="KW-0574">Periplasm</keyword>
<evidence type="ECO:0000256" key="2">
    <source>
        <dbReference type="ARBA" id="ARBA00006813"/>
    </source>
</evidence>
<comment type="similarity">
    <text evidence="2">Belongs to the protease inhibitor I38 family.</text>
</comment>
<name>A0A5E6U328_PSEFL</name>
<evidence type="ECO:0000256" key="6">
    <source>
        <dbReference type="ARBA" id="ARBA00022764"/>
    </source>
</evidence>
<reference evidence="9 11" key="2">
    <citation type="submission" date="2024-03" db="EMBL/GenBank/DDBJ databases">
        <authorList>
            <person name="Alaster D. Moffat"/>
            <person name="Govind Chandra"/>
            <person name="Andrew W. Truman"/>
        </authorList>
    </citation>
    <scope>NUCLEOTIDE SEQUENCE [LARGE SCALE GENOMIC DNA]</scope>
    <source>
        <strain evidence="9">PS652</strain>
    </source>
</reference>
<evidence type="ECO:0000256" key="4">
    <source>
        <dbReference type="ARBA" id="ARBA00022690"/>
    </source>
</evidence>
<keyword evidence="4" id="KW-0646">Protease inhibitor</keyword>
<dbReference type="AlphaFoldDB" id="A0A5E6U328"/>
<dbReference type="GO" id="GO:0042597">
    <property type="term" value="C:periplasmic space"/>
    <property type="evidence" value="ECO:0007669"/>
    <property type="project" value="UniProtKB-SubCell"/>
</dbReference>